<gene>
    <name evidence="14" type="ORF">HDU87_003020</name>
</gene>
<evidence type="ECO:0000259" key="13">
    <source>
        <dbReference type="Pfam" id="PF01529"/>
    </source>
</evidence>
<evidence type="ECO:0000256" key="3">
    <source>
        <dbReference type="ARBA" id="ARBA00022692"/>
    </source>
</evidence>
<comment type="catalytic activity">
    <reaction evidence="10 11">
        <text>L-cysteinyl-[protein] + hexadecanoyl-CoA = S-hexadecanoyl-L-cysteinyl-[protein] + CoA</text>
        <dbReference type="Rhea" id="RHEA:36683"/>
        <dbReference type="Rhea" id="RHEA-COMP:10131"/>
        <dbReference type="Rhea" id="RHEA-COMP:11032"/>
        <dbReference type="ChEBI" id="CHEBI:29950"/>
        <dbReference type="ChEBI" id="CHEBI:57287"/>
        <dbReference type="ChEBI" id="CHEBI:57379"/>
        <dbReference type="ChEBI" id="CHEBI:74151"/>
        <dbReference type="EC" id="2.3.1.225"/>
    </reaction>
</comment>
<proteinExistence type="inferred from homology"/>
<evidence type="ECO:0000256" key="11">
    <source>
        <dbReference type="RuleBase" id="RU079119"/>
    </source>
</evidence>
<dbReference type="PANTHER" id="PTHR22883:SF43">
    <property type="entry name" value="PALMITOYLTRANSFERASE APP"/>
    <property type="match status" value="1"/>
</dbReference>
<dbReference type="InterPro" id="IPR039859">
    <property type="entry name" value="PFA4/ZDH16/20/ERF2-like"/>
</dbReference>
<accession>A0AAD5TLN2</accession>
<feature type="compositionally biased region" description="Low complexity" evidence="12">
    <location>
        <begin position="258"/>
        <end position="280"/>
    </location>
</feature>
<feature type="transmembrane region" description="Helical" evidence="11">
    <location>
        <begin position="425"/>
        <end position="444"/>
    </location>
</feature>
<sequence length="543" mass="58203">MAPPLSADGGAGGGAQDAGGGGGLGEGSGNDTSPDTGVLPANHHLLDTLLPPPLSADPVASSTRNDDGSSTHSVRHMGSSARLADSSLSNASVSLRMRGSQRRDPQSPQRQHHEHKPSALREALLTIKDLIVRKDAGIFYFGLALIMAPCAVFSHFVIPDIKHYSVATLVVFICIWTLCVATMFRTSFTDPGFLPQNLDPDPELHDLPSSASGVSTLRPPETAAVSAYQKQNPTNPANFATSSVTTAAAATPPELKGQQHQQQPIHPPAASASSSSLRAPSAPPPPLPQGYPFITNANLPAYSLPFNPDPRTVYVNGIPVSVKFCVTCRIWRPPRASHCSVCDRCVSNHDHHCPWMANCVGKNNYKYFYGFICTTAILAAYVFVFSLVALIRRARENGNGVDTGVDGGDDAIGFWSAVEDKPANLVLMVYTFVIGWTVFGMAAYHTWIACNAFTTHEQIKERVRFDNSRITGTEHVGKSPFDRGNGCSNWVWVICREGDVRFENWPADLEAGYLSGTMAGSAQAATPGQVHPERTTAVENDAS</sequence>
<feature type="domain" description="Palmitoyltransferase DHHC" evidence="13">
    <location>
        <begin position="323"/>
        <end position="461"/>
    </location>
</feature>
<evidence type="ECO:0000256" key="4">
    <source>
        <dbReference type="ARBA" id="ARBA00022989"/>
    </source>
</evidence>
<evidence type="ECO:0000256" key="8">
    <source>
        <dbReference type="ARBA" id="ARBA00023315"/>
    </source>
</evidence>
<evidence type="ECO:0000313" key="14">
    <source>
        <dbReference type="EMBL" id="KAJ3179410.1"/>
    </source>
</evidence>
<keyword evidence="6" id="KW-0564">Palmitate</keyword>
<dbReference type="EMBL" id="JADGJQ010000021">
    <property type="protein sequence ID" value="KAJ3179410.1"/>
    <property type="molecule type" value="Genomic_DNA"/>
</dbReference>
<dbReference type="Proteomes" id="UP001212152">
    <property type="component" value="Unassembled WGS sequence"/>
</dbReference>
<keyword evidence="15" id="KW-1185">Reference proteome</keyword>
<evidence type="ECO:0000256" key="6">
    <source>
        <dbReference type="ARBA" id="ARBA00023139"/>
    </source>
</evidence>
<dbReference type="PROSITE" id="PS50216">
    <property type="entry name" value="DHHC"/>
    <property type="match status" value="1"/>
</dbReference>
<comment type="domain">
    <text evidence="11">The DHHC domain is required for palmitoyltransferase activity.</text>
</comment>
<feature type="transmembrane region" description="Helical" evidence="11">
    <location>
        <begin position="138"/>
        <end position="158"/>
    </location>
</feature>
<evidence type="ECO:0000256" key="1">
    <source>
        <dbReference type="ARBA" id="ARBA00004127"/>
    </source>
</evidence>
<keyword evidence="3 11" id="KW-0812">Transmembrane</keyword>
<name>A0AAD5TLN2_9FUNG</name>
<keyword evidence="7" id="KW-0449">Lipoprotein</keyword>
<evidence type="ECO:0000256" key="9">
    <source>
        <dbReference type="ARBA" id="ARBA00023463"/>
    </source>
</evidence>
<evidence type="ECO:0000256" key="5">
    <source>
        <dbReference type="ARBA" id="ARBA00023136"/>
    </source>
</evidence>
<dbReference type="GO" id="GO:0006612">
    <property type="term" value="P:protein targeting to membrane"/>
    <property type="evidence" value="ECO:0007669"/>
    <property type="project" value="TreeGrafter"/>
</dbReference>
<dbReference type="InterPro" id="IPR001594">
    <property type="entry name" value="Palmitoyltrfase_DHHC"/>
</dbReference>
<evidence type="ECO:0000256" key="7">
    <source>
        <dbReference type="ARBA" id="ARBA00023288"/>
    </source>
</evidence>
<feature type="compositionally biased region" description="Gly residues" evidence="12">
    <location>
        <begin position="9"/>
        <end position="28"/>
    </location>
</feature>
<feature type="transmembrane region" description="Helical" evidence="11">
    <location>
        <begin position="164"/>
        <end position="184"/>
    </location>
</feature>
<dbReference type="PANTHER" id="PTHR22883">
    <property type="entry name" value="ZINC FINGER DHHC DOMAIN CONTAINING PROTEIN"/>
    <property type="match status" value="1"/>
</dbReference>
<dbReference type="GO" id="GO:0005794">
    <property type="term" value="C:Golgi apparatus"/>
    <property type="evidence" value="ECO:0007669"/>
    <property type="project" value="TreeGrafter"/>
</dbReference>
<evidence type="ECO:0000313" key="15">
    <source>
        <dbReference type="Proteomes" id="UP001212152"/>
    </source>
</evidence>
<keyword evidence="5 11" id="KW-0472">Membrane</keyword>
<feature type="region of interest" description="Disordered" evidence="12">
    <location>
        <begin position="1"/>
        <end position="119"/>
    </location>
</feature>
<reference evidence="14" key="1">
    <citation type="submission" date="2020-05" db="EMBL/GenBank/DDBJ databases">
        <title>Phylogenomic resolution of chytrid fungi.</title>
        <authorList>
            <person name="Stajich J.E."/>
            <person name="Amses K."/>
            <person name="Simmons R."/>
            <person name="Seto K."/>
            <person name="Myers J."/>
            <person name="Bonds A."/>
            <person name="Quandt C.A."/>
            <person name="Barry K."/>
            <person name="Liu P."/>
            <person name="Grigoriev I."/>
            <person name="Longcore J.E."/>
            <person name="James T.Y."/>
        </authorList>
    </citation>
    <scope>NUCLEOTIDE SEQUENCE</scope>
    <source>
        <strain evidence="14">JEL0379</strain>
    </source>
</reference>
<evidence type="ECO:0000256" key="10">
    <source>
        <dbReference type="ARBA" id="ARBA00048048"/>
    </source>
</evidence>
<keyword evidence="4 11" id="KW-1133">Transmembrane helix</keyword>
<comment type="similarity">
    <text evidence="9">Belongs to the DHHC palmitoyltransferase family. ERF2/ZDHHC9 subfamily.</text>
</comment>
<comment type="caution">
    <text evidence="14">The sequence shown here is derived from an EMBL/GenBank/DDBJ whole genome shotgun (WGS) entry which is preliminary data.</text>
</comment>
<organism evidence="14 15">
    <name type="scientific">Geranomyces variabilis</name>
    <dbReference type="NCBI Taxonomy" id="109894"/>
    <lineage>
        <taxon>Eukaryota</taxon>
        <taxon>Fungi</taxon>
        <taxon>Fungi incertae sedis</taxon>
        <taxon>Chytridiomycota</taxon>
        <taxon>Chytridiomycota incertae sedis</taxon>
        <taxon>Chytridiomycetes</taxon>
        <taxon>Spizellomycetales</taxon>
        <taxon>Powellomycetaceae</taxon>
        <taxon>Geranomyces</taxon>
    </lineage>
</organism>
<evidence type="ECO:0000256" key="12">
    <source>
        <dbReference type="SAM" id="MobiDB-lite"/>
    </source>
</evidence>
<keyword evidence="8 11" id="KW-0012">Acyltransferase</keyword>
<dbReference type="Pfam" id="PF01529">
    <property type="entry name" value="DHHC"/>
    <property type="match status" value="1"/>
</dbReference>
<keyword evidence="2 11" id="KW-0808">Transferase</keyword>
<dbReference type="AlphaFoldDB" id="A0AAD5TLN2"/>
<evidence type="ECO:0000256" key="2">
    <source>
        <dbReference type="ARBA" id="ARBA00022679"/>
    </source>
</evidence>
<comment type="subcellular location">
    <subcellularLocation>
        <location evidence="1">Endomembrane system</location>
        <topology evidence="1">Multi-pass membrane protein</topology>
    </subcellularLocation>
</comment>
<protein>
    <recommendedName>
        <fullName evidence="11">Palmitoyltransferase</fullName>
        <ecNumber evidence="11">2.3.1.225</ecNumber>
    </recommendedName>
</protein>
<dbReference type="GO" id="GO:0005783">
    <property type="term" value="C:endoplasmic reticulum"/>
    <property type="evidence" value="ECO:0007669"/>
    <property type="project" value="TreeGrafter"/>
</dbReference>
<feature type="transmembrane region" description="Helical" evidence="11">
    <location>
        <begin position="367"/>
        <end position="391"/>
    </location>
</feature>
<dbReference type="EC" id="2.3.1.225" evidence="11"/>
<feature type="region of interest" description="Disordered" evidence="12">
    <location>
        <begin position="244"/>
        <end position="285"/>
    </location>
</feature>
<dbReference type="GO" id="GO:0019706">
    <property type="term" value="F:protein-cysteine S-palmitoyltransferase activity"/>
    <property type="evidence" value="ECO:0007669"/>
    <property type="project" value="UniProtKB-EC"/>
</dbReference>
<feature type="region of interest" description="Disordered" evidence="12">
    <location>
        <begin position="523"/>
        <end position="543"/>
    </location>
</feature>